<feature type="domain" description="Orc1-like AAA ATPase" evidence="1">
    <location>
        <begin position="23"/>
        <end position="206"/>
    </location>
</feature>
<dbReference type="Pfam" id="PF13191">
    <property type="entry name" value="AAA_16"/>
    <property type="match status" value="1"/>
</dbReference>
<comment type="caution">
    <text evidence="2">The sequence shown here is derived from an EMBL/GenBank/DDBJ whole genome shotgun (WGS) entry which is preliminary data.</text>
</comment>
<protein>
    <submittedName>
        <fullName evidence="2">AAA ATPase-like protein</fullName>
    </submittedName>
</protein>
<dbReference type="OrthoDB" id="218695at2"/>
<sequence length="738" mass="81711">MVDITGLRNPYDYANPVRTVEYFAGRGSQLATIDYVLKQAGTTRPVGYLALYGRRAAGKTSLLNMTEKLAAERGYLVARANLVPANADPASFFATVYEELIGAVAGVCELTSPDGRKITPRVVRRIIEGGPVDGDFPLEFPENLAHAITGGQLSEMALRNDLRHLMELVGRPIVLLVDEAQMIADRPDVLSLLRTLGMRLEGYVLVLAGTPELVARINEVFDFLLRQFEFVRVERFSEAADVVQCMARPLEAVGLDPSRCFGRPVEDVASDLMPLTDGNPYEIQLFCHVMFARWQTDGAATMVLTAQAVDDVRATLDVGNEHVDRPLVKAVRQMSDEALLALNIWCSALEQATVDEIRFASRVSGAIALDADQLDRHLDGFVRDGLIELVNNTVRLIGDAAEHIWVRLSTVQRLGPRASILLSSVNFRYLLASQLWRLLDHHVLGGDRWLLRTCCLAMRSELLDQGVLDLRELPADREISYTVEYLHEAILESAMPQALHLTSVECSYGETTATRWICRGAADDFDLDADPAFRAAQERIAGLGGVLRAERSTIPLKPMAEIVEWLVERFDYPEKRPHMAHRHVSAALDAYEVGDIVATFSHLDTAFRLFPYWGPANNLAYLNLVAGDYSAARDWVRRAVPLSKAADQRALSRYNGGVAAALEGDWDGARALLADAAADLEHRSPLEEDTGVTHLMIPAFEDRVVVHEVRDPDLADAIARARDVVELAERFERLRGSA</sequence>
<dbReference type="InterPro" id="IPR027417">
    <property type="entry name" value="P-loop_NTPase"/>
</dbReference>
<proteinExistence type="predicted"/>
<name>A0A3E0I674_9PSEU</name>
<keyword evidence="3" id="KW-1185">Reference proteome</keyword>
<dbReference type="InterPro" id="IPR011990">
    <property type="entry name" value="TPR-like_helical_dom_sf"/>
</dbReference>
<dbReference type="Proteomes" id="UP000256269">
    <property type="component" value="Unassembled WGS sequence"/>
</dbReference>
<gene>
    <name evidence="2" type="ORF">BCF44_102258</name>
</gene>
<evidence type="ECO:0000313" key="3">
    <source>
        <dbReference type="Proteomes" id="UP000256269"/>
    </source>
</evidence>
<evidence type="ECO:0000259" key="1">
    <source>
        <dbReference type="Pfam" id="PF13191"/>
    </source>
</evidence>
<dbReference type="InterPro" id="IPR041664">
    <property type="entry name" value="AAA_16"/>
</dbReference>
<dbReference type="EMBL" id="QUNO01000002">
    <property type="protein sequence ID" value="REH54026.1"/>
    <property type="molecule type" value="Genomic_DNA"/>
</dbReference>
<organism evidence="2 3">
    <name type="scientific">Kutzneria buriramensis</name>
    <dbReference type="NCBI Taxonomy" id="1045776"/>
    <lineage>
        <taxon>Bacteria</taxon>
        <taxon>Bacillati</taxon>
        <taxon>Actinomycetota</taxon>
        <taxon>Actinomycetes</taxon>
        <taxon>Pseudonocardiales</taxon>
        <taxon>Pseudonocardiaceae</taxon>
        <taxon>Kutzneria</taxon>
    </lineage>
</organism>
<dbReference type="SUPFAM" id="SSF48452">
    <property type="entry name" value="TPR-like"/>
    <property type="match status" value="1"/>
</dbReference>
<reference evidence="2 3" key="1">
    <citation type="submission" date="2018-08" db="EMBL/GenBank/DDBJ databases">
        <title>Genomic Encyclopedia of Archaeal and Bacterial Type Strains, Phase II (KMG-II): from individual species to whole genera.</title>
        <authorList>
            <person name="Goeker M."/>
        </authorList>
    </citation>
    <scope>NUCLEOTIDE SEQUENCE [LARGE SCALE GENOMIC DNA]</scope>
    <source>
        <strain evidence="2 3">DSM 45791</strain>
    </source>
</reference>
<dbReference type="PANTHER" id="PTHR34301">
    <property type="entry name" value="DNA-BINDING PROTEIN-RELATED"/>
    <property type="match status" value="1"/>
</dbReference>
<dbReference type="RefSeq" id="WP_116173125.1">
    <property type="nucleotide sequence ID" value="NZ_CP144375.1"/>
</dbReference>
<evidence type="ECO:0000313" key="2">
    <source>
        <dbReference type="EMBL" id="REH54026.1"/>
    </source>
</evidence>
<accession>A0A3E0I674</accession>
<dbReference type="SUPFAM" id="SSF52540">
    <property type="entry name" value="P-loop containing nucleoside triphosphate hydrolases"/>
    <property type="match status" value="1"/>
</dbReference>
<dbReference type="AlphaFoldDB" id="A0A3E0I674"/>
<dbReference type="PANTHER" id="PTHR34301:SF8">
    <property type="entry name" value="ATPASE DOMAIN-CONTAINING PROTEIN"/>
    <property type="match status" value="1"/>
</dbReference>
<dbReference type="Gene3D" id="3.40.50.300">
    <property type="entry name" value="P-loop containing nucleotide triphosphate hydrolases"/>
    <property type="match status" value="1"/>
</dbReference>